<protein>
    <recommendedName>
        <fullName evidence="4">tRNA_anti-like</fullName>
    </recommendedName>
</protein>
<reference evidence="2 3" key="1">
    <citation type="submission" date="2019-10" db="EMBL/GenBank/DDBJ databases">
        <title>Genome sequence of Phaeocystidibacter marisrubri JCM30614 (type strain).</title>
        <authorList>
            <person name="Bowman J.P."/>
        </authorList>
    </citation>
    <scope>NUCLEOTIDE SEQUENCE [LARGE SCALE GENOMIC DNA]</scope>
    <source>
        <strain evidence="2 3">JCM 30614</strain>
    </source>
</reference>
<evidence type="ECO:0000313" key="2">
    <source>
        <dbReference type="EMBL" id="KAB2817206.1"/>
    </source>
</evidence>
<organism evidence="2 3">
    <name type="scientific">Phaeocystidibacter marisrubri</name>
    <dbReference type="NCBI Taxonomy" id="1577780"/>
    <lineage>
        <taxon>Bacteria</taxon>
        <taxon>Pseudomonadati</taxon>
        <taxon>Bacteroidota</taxon>
        <taxon>Flavobacteriia</taxon>
        <taxon>Flavobacteriales</taxon>
        <taxon>Phaeocystidibacteraceae</taxon>
        <taxon>Phaeocystidibacter</taxon>
    </lineage>
</organism>
<sequence>MTQKKKAVLLVFIGVIIIGVAVGSMMYFKPHRDIHSEDAVYSGYAHDFFSEFESDSTAFKASYEDQPVVITGEVTFMEQRSFELDGSINCYLDSTVVIPDSLQRGMKVTVKARYVGFKIDDLFGTTILDIDQARFQ</sequence>
<accession>A0A6L3ZGQ7</accession>
<keyword evidence="1" id="KW-0812">Transmembrane</keyword>
<name>A0A6L3ZGQ7_9FLAO</name>
<dbReference type="OrthoDB" id="1449127at2"/>
<dbReference type="Proteomes" id="UP000484164">
    <property type="component" value="Unassembled WGS sequence"/>
</dbReference>
<dbReference type="RefSeq" id="WP_151691777.1">
    <property type="nucleotide sequence ID" value="NZ_BMGX01000002.1"/>
</dbReference>
<comment type="caution">
    <text evidence="2">The sequence shown here is derived from an EMBL/GenBank/DDBJ whole genome shotgun (WGS) entry which is preliminary data.</text>
</comment>
<keyword evidence="1" id="KW-1133">Transmembrane helix</keyword>
<evidence type="ECO:0000313" key="3">
    <source>
        <dbReference type="Proteomes" id="UP000484164"/>
    </source>
</evidence>
<gene>
    <name evidence="2" type="ORF">F8C82_02105</name>
</gene>
<evidence type="ECO:0000256" key="1">
    <source>
        <dbReference type="SAM" id="Phobius"/>
    </source>
</evidence>
<feature type="transmembrane region" description="Helical" evidence="1">
    <location>
        <begin position="7"/>
        <end position="28"/>
    </location>
</feature>
<evidence type="ECO:0008006" key="4">
    <source>
        <dbReference type="Google" id="ProtNLM"/>
    </source>
</evidence>
<keyword evidence="3" id="KW-1185">Reference proteome</keyword>
<dbReference type="AlphaFoldDB" id="A0A6L3ZGQ7"/>
<dbReference type="EMBL" id="WBVQ01000001">
    <property type="protein sequence ID" value="KAB2817206.1"/>
    <property type="molecule type" value="Genomic_DNA"/>
</dbReference>
<keyword evidence="1" id="KW-0472">Membrane</keyword>
<proteinExistence type="predicted"/>